<proteinExistence type="predicted"/>
<dbReference type="Proteomes" id="UP000245918">
    <property type="component" value="Chromosome"/>
</dbReference>
<sequence>MAYTLTFSPEFKPLILEGKKTVTRRPVKFPCLRSHVDPAIWFWEQITDRLTTVALDADSDLLIPSNTHVLTRSYAASLLAHCPHGIAGDLIELSINSQARPFARAMLSDVSIEHLHDISEQGAIDEGMPADTPISHFHHTWDAIYSRSPHAWEQDPAVWVLSFQLTEVLPEVHP</sequence>
<gene>
    <name evidence="1" type="ORF">DCL27_00245</name>
</gene>
<organism evidence="1 2">
    <name type="scientific">Edwardsiella tarda ATCC 15947 = NBRC 105688</name>
    <dbReference type="NCBI Taxonomy" id="667121"/>
    <lineage>
        <taxon>Bacteria</taxon>
        <taxon>Pseudomonadati</taxon>
        <taxon>Pseudomonadota</taxon>
        <taxon>Gammaproteobacteria</taxon>
        <taxon>Enterobacterales</taxon>
        <taxon>Hafniaceae</taxon>
        <taxon>Edwardsiella</taxon>
    </lineage>
</organism>
<name>A0AC61THT3_EDWTA</name>
<reference evidence="1" key="1">
    <citation type="submission" date="2021-09" db="EMBL/GenBank/DDBJ databases">
        <title>Comparative genomics of Edwardsiella genus reveals species-based diversity.</title>
        <authorList>
            <person name="Tekedar H.C."/>
            <person name="Kumru S."/>
            <person name="Waldbieser G.C."/>
            <person name="Reichley S.R."/>
            <person name="Lawrence M.L."/>
            <person name="Griffin M.J."/>
        </authorList>
    </citation>
    <scope>NUCLEOTIDE SEQUENCE</scope>
    <source>
        <strain evidence="1">ATCC 15947</strain>
    </source>
</reference>
<dbReference type="EMBL" id="CP084506">
    <property type="protein sequence ID" value="UCQ00281.1"/>
    <property type="molecule type" value="Genomic_DNA"/>
</dbReference>
<evidence type="ECO:0000313" key="2">
    <source>
        <dbReference type="Proteomes" id="UP000245918"/>
    </source>
</evidence>
<evidence type="ECO:0000313" key="1">
    <source>
        <dbReference type="EMBL" id="UCQ00281.1"/>
    </source>
</evidence>
<accession>A0AC61THT3</accession>
<keyword evidence="2" id="KW-1185">Reference proteome</keyword>
<protein>
    <submittedName>
        <fullName evidence="1">Uncharacterized protein</fullName>
    </submittedName>
</protein>